<name>A0ABX8X2B5_9CYAN</name>
<evidence type="ECO:0000256" key="4">
    <source>
        <dbReference type="ARBA" id="ARBA00022781"/>
    </source>
</evidence>
<keyword evidence="2 8" id="KW-0813">Transport</keyword>
<evidence type="ECO:0000256" key="5">
    <source>
        <dbReference type="ARBA" id="ARBA00022989"/>
    </source>
</evidence>
<evidence type="ECO:0000256" key="1">
    <source>
        <dbReference type="ARBA" id="ARBA00004141"/>
    </source>
</evidence>
<keyword evidence="8" id="KW-1003">Cell membrane</keyword>
<dbReference type="PANTHER" id="PTHR33650:SF2">
    <property type="entry name" value="CHLOROPLAST ENVELOPE MEMBRANE PROTEIN"/>
    <property type="match status" value="1"/>
</dbReference>
<keyword evidence="7 8" id="KW-0472">Membrane</keyword>
<keyword evidence="3 8" id="KW-0812">Transmembrane</keyword>
<dbReference type="Pfam" id="PF03040">
    <property type="entry name" value="CemA"/>
    <property type="match status" value="1"/>
</dbReference>
<reference evidence="9 10" key="1">
    <citation type="journal article" date="2022" name="J. Am. Chem. Soc.">
        <title>Biosynthesis of Guanitoxin Enables Global Environmental Detection in Freshwater Cyanobacteria.</title>
        <authorList>
            <person name="Lima S.T."/>
            <person name="Fallon T.R."/>
            <person name="Cordoza J.L."/>
            <person name="Chekan J.R."/>
            <person name="Delbaje E."/>
            <person name="Hopiavuori A.R."/>
            <person name="Alvarenga D.O."/>
            <person name="Wood S.M."/>
            <person name="Luhavaya H."/>
            <person name="Baumgartner J.T."/>
            <person name="Dorr F.A."/>
            <person name="Etchegaray A."/>
            <person name="Pinto E."/>
            <person name="McKinnie S.M.K."/>
            <person name="Fiore M.F."/>
            <person name="Moore B.S."/>
        </authorList>
    </citation>
    <scope>NUCLEOTIDE SEQUENCE [LARGE SCALE GENOMIC DNA]</scope>
    <source>
        <strain evidence="9 10">ITEP-024</strain>
    </source>
</reference>
<dbReference type="PANTHER" id="PTHR33650">
    <property type="entry name" value="CHLOROPLAST ENVELOPE MEMBRANE PROTEIN-RELATED"/>
    <property type="match status" value="1"/>
</dbReference>
<feature type="transmembrane region" description="Helical" evidence="8">
    <location>
        <begin position="397"/>
        <end position="416"/>
    </location>
</feature>
<feature type="transmembrane region" description="Helical" evidence="8">
    <location>
        <begin position="313"/>
        <end position="334"/>
    </location>
</feature>
<comment type="function">
    <text evidence="8">Required for H(+) efflux immediately after light irradiation to form a rapid H(+) concentration gradient across the thylakoid membranes. Together with PxcL, contributes to transient H(+) uptake following dark to light transition.</text>
</comment>
<accession>A0ABX8X2B5</accession>
<feature type="transmembrane region" description="Helical" evidence="8">
    <location>
        <begin position="355"/>
        <end position="377"/>
    </location>
</feature>
<dbReference type="EMBL" id="CP080598">
    <property type="protein sequence ID" value="QYX32770.1"/>
    <property type="molecule type" value="Genomic_DNA"/>
</dbReference>
<dbReference type="HAMAP" id="MF_01308">
    <property type="entry name" value="CemA_PxcA"/>
    <property type="match status" value="1"/>
</dbReference>
<comment type="subcellular location">
    <subcellularLocation>
        <location evidence="8">Cell inner membrane</location>
        <topology evidence="8">Multi-pass membrane protein</topology>
    </subcellularLocation>
    <subcellularLocation>
        <location evidence="1">Membrane</location>
        <topology evidence="1">Multi-pass membrane protein</topology>
    </subcellularLocation>
</comment>
<gene>
    <name evidence="8" type="primary">pxcA</name>
    <name evidence="9" type="ORF">K2F26_05265</name>
</gene>
<dbReference type="Proteomes" id="UP000826540">
    <property type="component" value="Chromosome"/>
</dbReference>
<dbReference type="InterPro" id="IPR004282">
    <property type="entry name" value="CemA"/>
</dbReference>
<protein>
    <recommendedName>
        <fullName evidence="8">Proton extrusion protein PxcA</fullName>
    </recommendedName>
</protein>
<evidence type="ECO:0000313" key="9">
    <source>
        <dbReference type="EMBL" id="QYX32770.1"/>
    </source>
</evidence>
<sequence>MKNYVHSDFSDKLTEKNNNLNILHQGNQWFFRTPERALEQAYKMALNIKEIELEHFAGDKVSSQSGVYSQNVLDCFQTDVEKYLKIIKIRVLEFKVSRFFIKNSNYAFLDKLKLIDEVLSRYNNEDLELSNSNVVDYSQNPTLTKLESHQQTPKNLSQLTSKLSLENIEPVTKKTGIFPRSIGRTFRKITNDMSPSSEQEVLRNFQASRKITKRAINCLLLLILIPLLTQELSKKFFILPAVEHFRSVESTPIFLNWEMKEKALKELQSFEEELKFDNLLKHSPQISAEAMEEKISLKAEELAEEFKHKSNSAVANVFADLLGLFAFAVVVVTNKKGVIAIKNLLNEIIYGLSDSAKAFIIILFTDIFVGFHSPHGWEVILESIASHLGIAADRNAIFLFIATFPVILDTIFKYWVFRYLNQISPSAVATLKNMNE</sequence>
<organism evidence="9 10">
    <name type="scientific">Sphaerospermopsis torques-reginae ITEP-024</name>
    <dbReference type="NCBI Taxonomy" id="984208"/>
    <lineage>
        <taxon>Bacteria</taxon>
        <taxon>Bacillati</taxon>
        <taxon>Cyanobacteriota</taxon>
        <taxon>Cyanophyceae</taxon>
        <taxon>Nostocales</taxon>
        <taxon>Aphanizomenonaceae</taxon>
        <taxon>Sphaerospermopsis</taxon>
        <taxon>Sphaerospermopsis torques-reginae</taxon>
    </lineage>
</organism>
<comment type="similarity">
    <text evidence="8">Belongs to the CemA family.</text>
</comment>
<keyword evidence="10" id="KW-1185">Reference proteome</keyword>
<evidence type="ECO:0000256" key="2">
    <source>
        <dbReference type="ARBA" id="ARBA00022448"/>
    </source>
</evidence>
<keyword evidence="6 8" id="KW-0406">Ion transport</keyword>
<dbReference type="RefSeq" id="WP_220610624.1">
    <property type="nucleotide sequence ID" value="NZ_CP080598.1"/>
</dbReference>
<evidence type="ECO:0000256" key="8">
    <source>
        <dbReference type="HAMAP-Rule" id="MF_01308"/>
    </source>
</evidence>
<keyword evidence="5 8" id="KW-1133">Transmembrane helix</keyword>
<evidence type="ECO:0000256" key="3">
    <source>
        <dbReference type="ARBA" id="ARBA00022692"/>
    </source>
</evidence>
<keyword evidence="8" id="KW-0997">Cell inner membrane</keyword>
<evidence type="ECO:0000256" key="6">
    <source>
        <dbReference type="ARBA" id="ARBA00023065"/>
    </source>
</evidence>
<evidence type="ECO:0000256" key="7">
    <source>
        <dbReference type="ARBA" id="ARBA00023136"/>
    </source>
</evidence>
<evidence type="ECO:0000313" key="10">
    <source>
        <dbReference type="Proteomes" id="UP000826540"/>
    </source>
</evidence>
<keyword evidence="4 8" id="KW-0375">Hydrogen ion transport</keyword>
<proteinExistence type="inferred from homology"/>